<evidence type="ECO:0000256" key="3">
    <source>
        <dbReference type="ARBA" id="ARBA00023274"/>
    </source>
</evidence>
<accession>A0A955LAG3</accession>
<dbReference type="InterPro" id="IPR021131">
    <property type="entry name" value="Ribosomal_uL15/eL18"/>
</dbReference>
<dbReference type="NCBIfam" id="TIGR01071">
    <property type="entry name" value="rplO_bact"/>
    <property type="match status" value="1"/>
</dbReference>
<dbReference type="InterPro" id="IPR030878">
    <property type="entry name" value="Ribosomal_uL15"/>
</dbReference>
<keyword evidence="4" id="KW-0699">rRNA-binding</keyword>
<dbReference type="PANTHER" id="PTHR12934:SF11">
    <property type="entry name" value="LARGE RIBOSOMAL SUBUNIT PROTEIN UL15M"/>
    <property type="match status" value="1"/>
</dbReference>
<dbReference type="InterPro" id="IPR005749">
    <property type="entry name" value="Ribosomal_uL15_bac-type"/>
</dbReference>
<keyword evidence="4" id="KW-0694">RNA-binding</keyword>
<keyword evidence="2 4" id="KW-0689">Ribosomal protein</keyword>
<comment type="caution">
    <text evidence="7">The sequence shown here is derived from an EMBL/GenBank/DDBJ whole genome shotgun (WGS) entry which is preliminary data.</text>
</comment>
<feature type="region of interest" description="Disordered" evidence="5">
    <location>
        <begin position="1"/>
        <end position="72"/>
    </location>
</feature>
<reference evidence="7" key="2">
    <citation type="journal article" date="2021" name="Microbiome">
        <title>Successional dynamics and alternative stable states in a saline activated sludge microbial community over 9 years.</title>
        <authorList>
            <person name="Wang Y."/>
            <person name="Ye J."/>
            <person name="Ju F."/>
            <person name="Liu L."/>
            <person name="Boyd J.A."/>
            <person name="Deng Y."/>
            <person name="Parks D.H."/>
            <person name="Jiang X."/>
            <person name="Yin X."/>
            <person name="Woodcroft B.J."/>
            <person name="Tyson G.W."/>
            <person name="Hugenholtz P."/>
            <person name="Polz M.F."/>
            <person name="Zhang T."/>
        </authorList>
    </citation>
    <scope>NUCLEOTIDE SEQUENCE</scope>
    <source>
        <strain evidence="7">HKST-UBA09</strain>
    </source>
</reference>
<reference evidence="7" key="1">
    <citation type="submission" date="2020-04" db="EMBL/GenBank/DDBJ databases">
        <authorList>
            <person name="Zhang T."/>
        </authorList>
    </citation>
    <scope>NUCLEOTIDE SEQUENCE</scope>
    <source>
        <strain evidence="7">HKST-UBA09</strain>
    </source>
</reference>
<evidence type="ECO:0000313" key="7">
    <source>
        <dbReference type="EMBL" id="MCA9387155.1"/>
    </source>
</evidence>
<dbReference type="GO" id="GO:0003735">
    <property type="term" value="F:structural constituent of ribosome"/>
    <property type="evidence" value="ECO:0007669"/>
    <property type="project" value="InterPro"/>
</dbReference>
<dbReference type="GO" id="GO:0019843">
    <property type="term" value="F:rRNA binding"/>
    <property type="evidence" value="ECO:0007669"/>
    <property type="project" value="UniProtKB-UniRule"/>
</dbReference>
<comment type="subunit">
    <text evidence="4">Part of the 50S ribosomal subunit.</text>
</comment>
<sequence>MIHNLPSPKTTKKSLRVGRGIGTGKGGHTTGKGTKGQKSRTGYRKPRPGFEGGQNPLSKRLPKLKNVSGSRTRTRLFKINKEKRVPLKLSEVANLATKGDDISFEKLAELGLINPVSHKTIKVKVLFDKDIDKALTFINVPVSKTAQKAIEKAGGKVVASKE</sequence>
<evidence type="ECO:0000256" key="5">
    <source>
        <dbReference type="SAM" id="MobiDB-lite"/>
    </source>
</evidence>
<dbReference type="Pfam" id="PF00828">
    <property type="entry name" value="Ribosomal_L27A"/>
    <property type="match status" value="1"/>
</dbReference>
<keyword evidence="3 4" id="KW-0687">Ribonucleoprotein</keyword>
<dbReference type="GO" id="GO:0006412">
    <property type="term" value="P:translation"/>
    <property type="evidence" value="ECO:0007669"/>
    <property type="project" value="UniProtKB-UniRule"/>
</dbReference>
<dbReference type="AlphaFoldDB" id="A0A955LAG3"/>
<dbReference type="SUPFAM" id="SSF52080">
    <property type="entry name" value="Ribosomal proteins L15p and L18e"/>
    <property type="match status" value="1"/>
</dbReference>
<dbReference type="Gene3D" id="3.100.10.10">
    <property type="match status" value="1"/>
</dbReference>
<feature type="compositionally biased region" description="Gly residues" evidence="5">
    <location>
        <begin position="19"/>
        <end position="34"/>
    </location>
</feature>
<feature type="domain" description="Large ribosomal subunit protein uL15/eL18" evidence="6">
    <location>
        <begin position="87"/>
        <end position="158"/>
    </location>
</feature>
<feature type="compositionally biased region" description="Basic residues" evidence="5">
    <location>
        <begin position="35"/>
        <end position="47"/>
    </location>
</feature>
<evidence type="ECO:0000313" key="8">
    <source>
        <dbReference type="Proteomes" id="UP000714915"/>
    </source>
</evidence>
<dbReference type="Proteomes" id="UP000714915">
    <property type="component" value="Unassembled WGS sequence"/>
</dbReference>
<evidence type="ECO:0000256" key="2">
    <source>
        <dbReference type="ARBA" id="ARBA00022980"/>
    </source>
</evidence>
<gene>
    <name evidence="4 7" type="primary">rplO</name>
    <name evidence="7" type="ORF">KC669_03925</name>
</gene>
<comment type="function">
    <text evidence="4">Binds to the 23S rRNA.</text>
</comment>
<comment type="similarity">
    <text evidence="1 4">Belongs to the universal ribosomal protein uL15 family.</text>
</comment>
<name>A0A955LAG3_9BACT</name>
<dbReference type="GO" id="GO:0022625">
    <property type="term" value="C:cytosolic large ribosomal subunit"/>
    <property type="evidence" value="ECO:0007669"/>
    <property type="project" value="TreeGrafter"/>
</dbReference>
<evidence type="ECO:0000256" key="4">
    <source>
        <dbReference type="HAMAP-Rule" id="MF_01341"/>
    </source>
</evidence>
<evidence type="ECO:0000256" key="1">
    <source>
        <dbReference type="ARBA" id="ARBA00007320"/>
    </source>
</evidence>
<protein>
    <recommendedName>
        <fullName evidence="4">Large ribosomal subunit protein uL15</fullName>
    </recommendedName>
</protein>
<evidence type="ECO:0000259" key="6">
    <source>
        <dbReference type="Pfam" id="PF00828"/>
    </source>
</evidence>
<proteinExistence type="inferred from homology"/>
<dbReference type="InterPro" id="IPR036227">
    <property type="entry name" value="Ribosomal_uL15/eL18_sf"/>
</dbReference>
<organism evidence="7 8">
    <name type="scientific">Candidatus Dojkabacteria bacterium</name>
    <dbReference type="NCBI Taxonomy" id="2099670"/>
    <lineage>
        <taxon>Bacteria</taxon>
        <taxon>Candidatus Dojkabacteria</taxon>
    </lineage>
</organism>
<dbReference type="HAMAP" id="MF_01341">
    <property type="entry name" value="Ribosomal_uL15"/>
    <property type="match status" value="1"/>
</dbReference>
<dbReference type="PANTHER" id="PTHR12934">
    <property type="entry name" value="50S RIBOSOMAL PROTEIN L15"/>
    <property type="match status" value="1"/>
</dbReference>
<dbReference type="EMBL" id="JAGQLF010000056">
    <property type="protein sequence ID" value="MCA9387155.1"/>
    <property type="molecule type" value="Genomic_DNA"/>
</dbReference>